<evidence type="ECO:0000256" key="5">
    <source>
        <dbReference type="PIRSR" id="PIRSR604808-1"/>
    </source>
</evidence>
<dbReference type="GO" id="GO:0006281">
    <property type="term" value="P:DNA repair"/>
    <property type="evidence" value="ECO:0007669"/>
    <property type="project" value="InterPro"/>
</dbReference>
<feature type="domain" description="Endonuclease/exonuclease/phosphatase" evidence="8">
    <location>
        <begin position="4"/>
        <end position="252"/>
    </location>
</feature>
<feature type="binding site" evidence="6">
    <location>
        <position position="34"/>
    </location>
    <ligand>
        <name>Mg(2+)</name>
        <dbReference type="ChEBI" id="CHEBI:18420"/>
        <label>1</label>
    </ligand>
</feature>
<dbReference type="InterPro" id="IPR004808">
    <property type="entry name" value="AP_endonuc_1"/>
</dbReference>
<evidence type="ECO:0000256" key="7">
    <source>
        <dbReference type="PIRSR" id="PIRSR604808-3"/>
    </source>
</evidence>
<dbReference type="EC" id="3.1.11.2" evidence="9"/>
<evidence type="ECO:0000259" key="8">
    <source>
        <dbReference type="Pfam" id="PF03372"/>
    </source>
</evidence>
<feature type="active site" description="Proton donor/acceptor" evidence="5">
    <location>
        <position position="152"/>
    </location>
</feature>
<dbReference type="NCBIfam" id="TIGR00633">
    <property type="entry name" value="xth"/>
    <property type="match status" value="1"/>
</dbReference>
<evidence type="ECO:0000256" key="2">
    <source>
        <dbReference type="ARBA" id="ARBA00022723"/>
    </source>
</evidence>
<evidence type="ECO:0000313" key="9">
    <source>
        <dbReference type="EMBL" id="HGF99118.1"/>
    </source>
</evidence>
<keyword evidence="2 6" id="KW-0479">Metal-binding</keyword>
<dbReference type="CDD" id="cd09086">
    <property type="entry name" value="ExoIII-like_AP-endo"/>
    <property type="match status" value="1"/>
</dbReference>
<feature type="site" description="Interaction with DNA substrate" evidence="7">
    <location>
        <position position="252"/>
    </location>
</feature>
<dbReference type="GO" id="GO:0046872">
    <property type="term" value="F:metal ion binding"/>
    <property type="evidence" value="ECO:0007669"/>
    <property type="project" value="UniProtKB-KW"/>
</dbReference>
<dbReference type="InterPro" id="IPR005135">
    <property type="entry name" value="Endo/exonuclease/phosphatase"/>
</dbReference>
<feature type="binding site" evidence="6">
    <location>
        <position position="7"/>
    </location>
    <ligand>
        <name>Mg(2+)</name>
        <dbReference type="ChEBI" id="CHEBI:18420"/>
        <label>1</label>
    </ligand>
</feature>
<name>A0A7C3VEM3_9CYAN</name>
<keyword evidence="4 6" id="KW-0460">Magnesium</keyword>
<dbReference type="Gene3D" id="3.60.10.10">
    <property type="entry name" value="Endonuclease/exonuclease/phosphatase"/>
    <property type="match status" value="1"/>
</dbReference>
<comment type="caution">
    <text evidence="9">The sequence shown here is derived from an EMBL/GenBank/DDBJ whole genome shotgun (WGS) entry which is preliminary data.</text>
</comment>
<dbReference type="Pfam" id="PF03372">
    <property type="entry name" value="Exo_endo_phos"/>
    <property type="match status" value="1"/>
</dbReference>
<evidence type="ECO:0000256" key="6">
    <source>
        <dbReference type="PIRSR" id="PIRSR604808-2"/>
    </source>
</evidence>
<evidence type="ECO:0000256" key="1">
    <source>
        <dbReference type="ARBA" id="ARBA00007092"/>
    </source>
</evidence>
<gene>
    <name evidence="9" type="primary">xth</name>
    <name evidence="9" type="ORF">ENR15_00180</name>
</gene>
<feature type="active site" description="Proton acceptor" evidence="5">
    <location>
        <position position="252"/>
    </location>
</feature>
<dbReference type="EMBL" id="DSPX01000002">
    <property type="protein sequence ID" value="HGF99118.1"/>
    <property type="molecule type" value="Genomic_DNA"/>
</dbReference>
<feature type="binding site" evidence="6">
    <location>
        <position position="152"/>
    </location>
    <ligand>
        <name>Mg(2+)</name>
        <dbReference type="ChEBI" id="CHEBI:18420"/>
        <label>1</label>
    </ligand>
</feature>
<feature type="binding site" evidence="6">
    <location>
        <position position="252"/>
    </location>
    <ligand>
        <name>Mg(2+)</name>
        <dbReference type="ChEBI" id="CHEBI:18420"/>
        <label>1</label>
    </ligand>
</feature>
<evidence type="ECO:0000256" key="4">
    <source>
        <dbReference type="ARBA" id="ARBA00022842"/>
    </source>
</evidence>
<reference evidence="9" key="1">
    <citation type="journal article" date="2020" name="mSystems">
        <title>Genome- and Community-Level Interaction Insights into Carbon Utilization and Element Cycling Functions of Hydrothermarchaeota in Hydrothermal Sediment.</title>
        <authorList>
            <person name="Zhou Z."/>
            <person name="Liu Y."/>
            <person name="Xu W."/>
            <person name="Pan J."/>
            <person name="Luo Z.H."/>
            <person name="Li M."/>
        </authorList>
    </citation>
    <scope>NUCLEOTIDE SEQUENCE [LARGE SCALE GENOMIC DNA]</scope>
    <source>
        <strain evidence="9">SpSt-374</strain>
    </source>
</reference>
<accession>A0A7C3VEM3</accession>
<dbReference type="PANTHER" id="PTHR43250:SF2">
    <property type="entry name" value="EXODEOXYRIBONUCLEASE III"/>
    <property type="match status" value="1"/>
</dbReference>
<dbReference type="PROSITE" id="PS51435">
    <property type="entry name" value="AP_NUCLEASE_F1_4"/>
    <property type="match status" value="1"/>
</dbReference>
<protein>
    <submittedName>
        <fullName evidence="9">Exodeoxyribonuclease III</fullName>
        <ecNumber evidence="9">3.1.11.2</ecNumber>
    </submittedName>
</protein>
<dbReference type="InterPro" id="IPR037493">
    <property type="entry name" value="ExoIII-like"/>
</dbReference>
<feature type="binding site" evidence="6">
    <location>
        <position position="154"/>
    </location>
    <ligand>
        <name>Mg(2+)</name>
        <dbReference type="ChEBI" id="CHEBI:18420"/>
        <label>1</label>
    </ligand>
</feature>
<feature type="site" description="Important for catalytic activity" evidence="7">
    <location>
        <position position="222"/>
    </location>
</feature>
<dbReference type="NCBIfam" id="TIGR00195">
    <property type="entry name" value="exoDNase_III"/>
    <property type="match status" value="1"/>
</dbReference>
<dbReference type="AlphaFoldDB" id="A0A7C3VEM3"/>
<dbReference type="SUPFAM" id="SSF56219">
    <property type="entry name" value="DNase I-like"/>
    <property type="match status" value="1"/>
</dbReference>
<organism evidence="9">
    <name type="scientific">Planktothricoides sp. SpSt-374</name>
    <dbReference type="NCBI Taxonomy" id="2282167"/>
    <lineage>
        <taxon>Bacteria</taxon>
        <taxon>Bacillati</taxon>
        <taxon>Cyanobacteriota</taxon>
        <taxon>Cyanophyceae</taxon>
        <taxon>Oscillatoriophycideae</taxon>
        <taxon>Oscillatoriales</taxon>
        <taxon>Oscillatoriaceae</taxon>
        <taxon>Planktothricoides</taxon>
    </lineage>
</organism>
<feature type="active site" evidence="5">
    <location>
        <position position="111"/>
    </location>
</feature>
<comment type="cofactor">
    <cofactor evidence="6">
        <name>Mg(2+)</name>
        <dbReference type="ChEBI" id="CHEBI:18420"/>
    </cofactor>
    <cofactor evidence="6">
        <name>Mn(2+)</name>
        <dbReference type="ChEBI" id="CHEBI:29035"/>
    </cofactor>
    <text evidence="6">Probably binds two magnesium or manganese ions per subunit.</text>
</comment>
<evidence type="ECO:0000256" key="3">
    <source>
        <dbReference type="ARBA" id="ARBA00022801"/>
    </source>
</evidence>
<feature type="binding site" evidence="6">
    <location>
        <position position="251"/>
    </location>
    <ligand>
        <name>Mg(2+)</name>
        <dbReference type="ChEBI" id="CHEBI:18420"/>
        <label>1</label>
    </ligand>
</feature>
<dbReference type="PANTHER" id="PTHR43250">
    <property type="entry name" value="EXODEOXYRIBONUCLEASE III"/>
    <property type="match status" value="1"/>
</dbReference>
<dbReference type="InterPro" id="IPR036691">
    <property type="entry name" value="Endo/exonu/phosph_ase_sf"/>
</dbReference>
<comment type="similarity">
    <text evidence="1">Belongs to the DNA repair enzymes AP/ExoA family.</text>
</comment>
<keyword evidence="3 9" id="KW-0378">Hydrolase</keyword>
<proteinExistence type="inferred from homology"/>
<feature type="site" description="Transition state stabilizer" evidence="7">
    <location>
        <position position="154"/>
    </location>
</feature>
<sequence>MKIATWNVNSIRSRSEHLTQWLRDNPVTVLCLQETKVIDADFPREPFEELGYHLYFSGQKSYNGVAIFSQSPLEDVTIGFSPILGSVYGEWDEQKRLISGVLDGIRIVNVYVPNGAEVGSDKYDYKLQWLEILGKYLQYLLDKNPHLCICGDFNIAPEARDIYKKTKDTDIMASPTERAALSALLELGLTDAFRKFTGDEGHYTWWDYRRGGFQNQRGWRIDHHYLTPELYNRCSDCIIDPIPRGWEKPSDHTPVILTL</sequence>
<keyword evidence="6" id="KW-0464">Manganese</keyword>
<dbReference type="GO" id="GO:0008311">
    <property type="term" value="F:double-stranded DNA 3'-5' DNA exonuclease activity"/>
    <property type="evidence" value="ECO:0007669"/>
    <property type="project" value="UniProtKB-EC"/>
</dbReference>